<protein>
    <submittedName>
        <fullName evidence="1">Uncharacterized protein</fullName>
    </submittedName>
</protein>
<dbReference type="InterPro" id="IPR036890">
    <property type="entry name" value="HATPase_C_sf"/>
</dbReference>
<accession>A0A1B7WZ61</accession>
<dbReference type="SUPFAM" id="SSF55874">
    <property type="entry name" value="ATPase domain of HSP90 chaperone/DNA topoisomerase II/histidine kinase"/>
    <property type="match status" value="1"/>
</dbReference>
<dbReference type="EMBL" id="LJOW01000107">
    <property type="protein sequence ID" value="OBQ42399.1"/>
    <property type="molecule type" value="Genomic_DNA"/>
</dbReference>
<dbReference type="Proteomes" id="UP000092093">
    <property type="component" value="Unassembled WGS sequence"/>
</dbReference>
<organism evidence="1 2">
    <name type="scientific">Aphanizomenon flos-aquae WA102</name>
    <dbReference type="NCBI Taxonomy" id="1710896"/>
    <lineage>
        <taxon>Bacteria</taxon>
        <taxon>Bacillati</taxon>
        <taxon>Cyanobacteriota</taxon>
        <taxon>Cyanophyceae</taxon>
        <taxon>Nostocales</taxon>
        <taxon>Aphanizomenonaceae</taxon>
        <taxon>Aphanizomenon</taxon>
    </lineage>
</organism>
<dbReference type="Gene3D" id="3.30.565.10">
    <property type="entry name" value="Histidine kinase-like ATPase, C-terminal domain"/>
    <property type="match status" value="1"/>
</dbReference>
<evidence type="ECO:0000313" key="1">
    <source>
        <dbReference type="EMBL" id="OBQ42399.1"/>
    </source>
</evidence>
<reference evidence="1 2" key="1">
    <citation type="submission" date="2015-09" db="EMBL/GenBank/DDBJ databases">
        <title>Aphanizomenon flos-aquae WA102.</title>
        <authorList>
            <person name="Driscoll C."/>
        </authorList>
    </citation>
    <scope>NUCLEOTIDE SEQUENCE [LARGE SCALE GENOMIC DNA]</scope>
    <source>
        <strain evidence="1">WA102</strain>
    </source>
</reference>
<evidence type="ECO:0000313" key="2">
    <source>
        <dbReference type="Proteomes" id="UP000092093"/>
    </source>
</evidence>
<sequence>MITETSVRNVSTIGNAVEASYTIEDSAKIFSILRSNIYSDKILAVIREYSTNGWDGHILAGNPDRKLLVTLPTTLSPVFKVRDFGVGLSEDSVMHIYTSYGTSTKDSSNDFNGTFGLGSKSAFAYGNTFGITSYFNGVKTLYTAYLDETNIGKIRKEYSEPTSEENGVEIEIAVKTADIRQFNETASMFYRHFTPSPDFVGGDGTVVSAIADFHNLPVMFSGDIFTITTQPQPYWKRQPSVVRMGNVAYPINLDALAWVDDRKDILNKGHVIIDIPIGSVSITASREALEYDKRTKDFIIGRICHIHNEILRQTQEQVDSLPTFWEAAVKLNSLRDLDSSISNKITFSKWNNIRYTKGTGYYSTGVMLDDKFVRDEICQKHGVSMKSFTYFSSPRLSGYRVSQISPDSNTLFVINRPGKVKKEEVIWRVRGAYNAHKSISERLQVILVEFDSADNSDALLKGIFAGTRNVYLEDCDILKYQTNRTATRRATANTDYSKAKIFTFNRGNDKTTKSNNWDIASNDEIMKGFGVYVRINAYELSGDFNIGSMEQVNRILNTLESMNITTVTVYGIRDSVAKIGTGWVSFTDWVTSVVNKHVDTMGLADSLAEYIEVKDNLSIGNKTFKPEKYSSTIQSYLLQDDFPACDLKRFAIRVSDNYRNNSDLPKIAQLRVWFEGIKVGSTDIQDELATILAKYPGLPLFINNDTYGMGESQKKELIRYVESFNKTEEQNYFRIVM</sequence>
<dbReference type="AlphaFoldDB" id="A0A1B7WZ61"/>
<name>A0A1B7WZ61_APHFL</name>
<proteinExistence type="predicted"/>
<comment type="caution">
    <text evidence="1">The sequence shown here is derived from an EMBL/GenBank/DDBJ whole genome shotgun (WGS) entry which is preliminary data.</text>
</comment>
<gene>
    <name evidence="1" type="ORF">AN484_18110</name>
</gene>